<feature type="compositionally biased region" description="Basic and acidic residues" evidence="1">
    <location>
        <begin position="415"/>
        <end position="428"/>
    </location>
</feature>
<gene>
    <name evidence="2" type="primary">B123</name>
</gene>
<reference evidence="2 3" key="1">
    <citation type="journal article" date="2012" name="J. Virol.">
        <title>Complete genome sequence of the english isolate of rat cytomegalovirus (Murid herpesvirus 8).</title>
        <authorList>
            <person name="Ettinger J."/>
            <person name="Geyer H."/>
            <person name="Nitsche A."/>
            <person name="Zimmermann A."/>
            <person name="Brune W."/>
            <person name="Sandford G.R."/>
            <person name="Hayward G.S."/>
            <person name="Voigt S."/>
        </authorList>
    </citation>
    <scope>NUCLEOTIDE SEQUENCE [LARGE SCALE GENOMIC DNA]</scope>
    <source>
        <strain evidence="2">Berlin</strain>
    </source>
</reference>
<feature type="compositionally biased region" description="Low complexity" evidence="1">
    <location>
        <begin position="527"/>
        <end position="544"/>
    </location>
</feature>
<feature type="region of interest" description="Disordered" evidence="1">
    <location>
        <begin position="408"/>
        <end position="565"/>
    </location>
</feature>
<feature type="compositionally biased region" description="Acidic residues" evidence="1">
    <location>
        <begin position="506"/>
        <end position="515"/>
    </location>
</feature>
<name>A0A0E3X4U1_RCMVE</name>
<evidence type="ECO:0000313" key="3">
    <source>
        <dbReference type="Proteomes" id="UP000097765"/>
    </source>
</evidence>
<accession>A0A0E3X4U1</accession>
<feature type="compositionally biased region" description="Low complexity" evidence="1">
    <location>
        <begin position="459"/>
        <end position="470"/>
    </location>
</feature>
<reference evidence="2 3" key="2">
    <citation type="journal article" date="2015" name="J. Gen. Virol.">
        <title>The English isolate and a newly identified Berlin isolate of Rat Cytomegalovirus (RCMV) share similarities with but separate as an anciently diverged clade from Mouse CMV and the Maastricht isolate of RCMV.</title>
        <authorList>
            <person name="Geyer H."/>
            <person name="Ettinger J."/>
            <person name="Moller L."/>
            <person name="Schmolz E."/>
            <person name="Nitsche A."/>
            <person name="Brune W."/>
            <person name="Heaggans S."/>
            <person name="Sandford G.R."/>
            <person name="Hayward G.S."/>
            <person name="Voigt S."/>
        </authorList>
    </citation>
    <scope>NUCLEOTIDE SEQUENCE [LARGE SCALE GENOMIC DNA]</scope>
    <source>
        <strain evidence="2">Berlin</strain>
    </source>
</reference>
<dbReference type="Proteomes" id="UP000097765">
    <property type="component" value="Segment"/>
</dbReference>
<organism evidence="2 3">
    <name type="scientific">Rat cytomegalovirus (isolate England)</name>
    <name type="common">RCMV-E</name>
    <name type="synonym">Murid herpesvirus 8</name>
    <dbReference type="NCBI Taxonomy" id="1261657"/>
    <lineage>
        <taxon>Viruses</taxon>
        <taxon>Duplodnaviria</taxon>
        <taxon>Heunggongvirae</taxon>
        <taxon>Peploviricota</taxon>
        <taxon>Herviviricetes</taxon>
        <taxon>Herpesvirales</taxon>
        <taxon>Orthoherpesviridae</taxon>
        <taxon>Betaherpesvirinae</taxon>
        <taxon>Muromegalovirus</taxon>
        <taxon>Muromegalovirus muridbeta8</taxon>
    </lineage>
</organism>
<organismHost>
    <name type="scientific">Rattus norvegicus</name>
    <name type="common">Rat</name>
    <dbReference type="NCBI Taxonomy" id="10116"/>
</organismHost>
<feature type="compositionally biased region" description="Acidic residues" evidence="1">
    <location>
        <begin position="478"/>
        <end position="490"/>
    </location>
</feature>
<protein>
    <submittedName>
        <fullName evidence="2">B123</fullName>
    </submittedName>
</protein>
<evidence type="ECO:0000313" key="2">
    <source>
        <dbReference type="EMBL" id="AKB93312.1"/>
    </source>
</evidence>
<sequence>MDPTLFTQSRLLRASDYDEVRESINQPRQEQQPGDRCPRHVARIIAENDPPIRCDLTLQELLSEVHVDFEPSASEVVAMEGLMDEQHFIPHDPHSKKAAVQSLVIAIKTADLVLQMIHENVKRDIRTTCTQMANESYARADIVRDSLIAASQGKYTALGKIVFHSYTNFMPVNANESEKRAWMEMLGECTSHGNKLCEMANAQVEQETRDIINIMFKNIDDVVTQTTRAMRGVFDPPDTVKALSAAAQLIRVWEHDNVINDQSVSTSSVVTAALEANENLAKTLRDVSGYAEVQFNRLCLSILTSAKERIDIIYHSARSQHLACNVRMNVAQQNLATFILTNARERPNDAVIRTRRAVANTGILLFTGQHITRDALDKAAESKSVEEIVGMSVQARQALVEQDMPPLEGEGEEAREEHAGEGQAREGQAEEEQAGESAGDESEDEDGEGRRSLVRVINIPLAQPQPIVAQQPPPQPQESDDSDTESDGEDPIARQQNPTPTQESEPITEDPEDWPDAQRLIEEESSQETPQEPASEQEPSTPGPRTRRRSYPPTEGSAAKRGRRS</sequence>
<proteinExistence type="predicted"/>
<dbReference type="EMBL" id="KP202868">
    <property type="protein sequence ID" value="AKB93312.1"/>
    <property type="molecule type" value="Genomic_DNA"/>
</dbReference>
<feature type="compositionally biased region" description="Acidic residues" evidence="1">
    <location>
        <begin position="429"/>
        <end position="447"/>
    </location>
</feature>
<feature type="compositionally biased region" description="Polar residues" evidence="1">
    <location>
        <begin position="494"/>
        <end position="505"/>
    </location>
</feature>
<evidence type="ECO:0000256" key="1">
    <source>
        <dbReference type="SAM" id="MobiDB-lite"/>
    </source>
</evidence>